<dbReference type="Proteomes" id="UP000242313">
    <property type="component" value="Unassembled WGS sequence"/>
</dbReference>
<dbReference type="AlphaFoldDB" id="A0A2A3MFP7"/>
<comment type="caution">
    <text evidence="1">The sequence shown here is derived from an EMBL/GenBank/DDBJ whole genome shotgun (WGS) entry which is preliminary data.</text>
</comment>
<gene>
    <name evidence="1" type="ORF">CNQ84_13765</name>
</gene>
<accession>A0A2A3MFP7</accession>
<proteinExistence type="predicted"/>
<sequence length="234" mass="26352">MDVIANQLSNLHTNTATTKLERAEASIESIVDQVTPTIASTVVDVNYPESHAPVGSSEHLEVYGIEARNVYKVHEETSKLSKAMGSTQNGMKSAWDQIHANLEKSNPALAAKDFGFSLDAEGNLIVLERSDKLSEYEMGVLTEALNSSHSLKTQANDFARLAMDFIKADHVSMGLGKFNLDMNNFHSTIDFERMLDYEQTGSKRWNSTWYNQVWNKGEERNIRIEYEWSKKQGN</sequence>
<evidence type="ECO:0000313" key="1">
    <source>
        <dbReference type="EMBL" id="PBK03639.1"/>
    </source>
</evidence>
<dbReference type="EMBL" id="NTMR01000017">
    <property type="protein sequence ID" value="PBK03639.1"/>
    <property type="molecule type" value="Genomic_DNA"/>
</dbReference>
<evidence type="ECO:0000313" key="2">
    <source>
        <dbReference type="Proteomes" id="UP000242313"/>
    </source>
</evidence>
<organism evidence="1 2">
    <name type="scientific">Pseudomonas abyssi</name>
    <dbReference type="NCBI Taxonomy" id="170540"/>
    <lineage>
        <taxon>Bacteria</taxon>
        <taxon>Pseudomonadati</taxon>
        <taxon>Pseudomonadota</taxon>
        <taxon>Gammaproteobacteria</taxon>
        <taxon>Pseudomonadales</taxon>
        <taxon>Pseudomonadaceae</taxon>
        <taxon>Pseudomonas</taxon>
    </lineage>
</organism>
<name>A0A2A3MFP7_9PSED</name>
<reference evidence="1 2" key="1">
    <citation type="submission" date="2017-09" db="EMBL/GenBank/DDBJ databases">
        <title>Pseudomonas abyssi sp. nov. isolated from Abyssopelagic Water.</title>
        <authorList>
            <person name="Wei Y."/>
        </authorList>
    </citation>
    <scope>NUCLEOTIDE SEQUENCE [LARGE SCALE GENOMIC DNA]</scope>
    <source>
        <strain evidence="1 2">MT5</strain>
    </source>
</reference>
<protein>
    <submittedName>
        <fullName evidence="1">Uncharacterized protein</fullName>
    </submittedName>
</protein>
<keyword evidence="2" id="KW-1185">Reference proteome</keyword>
<dbReference type="RefSeq" id="WP_096005422.1">
    <property type="nucleotide sequence ID" value="NZ_NTMR01000017.1"/>
</dbReference>